<evidence type="ECO:0000313" key="1">
    <source>
        <dbReference type="EMBL" id="SVA30140.1"/>
    </source>
</evidence>
<dbReference type="EMBL" id="UINC01006874">
    <property type="protein sequence ID" value="SVA30140.1"/>
    <property type="molecule type" value="Genomic_DNA"/>
</dbReference>
<dbReference type="Pfam" id="PF05960">
    <property type="entry name" value="DUF885"/>
    <property type="match status" value="1"/>
</dbReference>
<proteinExistence type="predicted"/>
<evidence type="ECO:0008006" key="2">
    <source>
        <dbReference type="Google" id="ProtNLM"/>
    </source>
</evidence>
<accession>A0A381UPY0</accession>
<dbReference type="InterPro" id="IPR010281">
    <property type="entry name" value="DUF885"/>
</dbReference>
<protein>
    <recommendedName>
        <fullName evidence="2">DUF885 domain-containing protein</fullName>
    </recommendedName>
</protein>
<name>A0A381UPY0_9ZZZZ</name>
<organism evidence="1">
    <name type="scientific">marine metagenome</name>
    <dbReference type="NCBI Taxonomy" id="408172"/>
    <lineage>
        <taxon>unclassified sequences</taxon>
        <taxon>metagenomes</taxon>
        <taxon>ecological metagenomes</taxon>
    </lineage>
</organism>
<sequence>MIDLFDEFREHIKPKVLNGVPDFTTAAMEKQHSGLKLLQNRLGTIEISNWDIQKQVDYHVVRAEMNGVEFDHSVLKQWSRDPGFYNLTDGIYPRLLVHHSRSLSDWGLYEPAVPLSTKDQEDFKVKLKAVSKLFNQAKINLTDAVPELAEIAIRVKEKDIQLLENFKHKFVDHHPGLIPFVKEALAATKDFRDWLVEKKSTMIGKAGIGKDNYNWWMKNVHLIPYRWDEFYTMIHSEYNRVISFLRIEENKNKNKTEFHITSTEDENISRQQDAALKLMQFLHDQEIINVPDQLEPLPKNQYPRVWGSSAYKRPDHMGFFEQTNDREPMTNIAHVFFGHYYVGDRKIWYQKNDDRHIRGKIRLYDIHEARSEALAFGIEEWLLQAGLFDDRPRSREITYTWQAFRNARALSDLKMHSNEFSLEDGINYFSDNVPNAWAEKNDDAVWWDIEETLRAPGHSTNYIVGKNMIHQLMAERSKQLGGNFSIRKFFDEFMNGGIIPISLTRWELTGYKDQMHSLLST</sequence>
<dbReference type="AlphaFoldDB" id="A0A381UPY0"/>
<gene>
    <name evidence="1" type="ORF">METZ01_LOCUS82994</name>
</gene>
<reference evidence="1" key="1">
    <citation type="submission" date="2018-05" db="EMBL/GenBank/DDBJ databases">
        <authorList>
            <person name="Lanie J.A."/>
            <person name="Ng W.-L."/>
            <person name="Kazmierczak K.M."/>
            <person name="Andrzejewski T.M."/>
            <person name="Davidsen T.M."/>
            <person name="Wayne K.J."/>
            <person name="Tettelin H."/>
            <person name="Glass J.I."/>
            <person name="Rusch D."/>
            <person name="Podicherti R."/>
            <person name="Tsui H.-C.T."/>
            <person name="Winkler M.E."/>
        </authorList>
    </citation>
    <scope>NUCLEOTIDE SEQUENCE</scope>
</reference>